<dbReference type="Pfam" id="PF13649">
    <property type="entry name" value="Methyltransf_25"/>
    <property type="match status" value="1"/>
</dbReference>
<dbReference type="Proteomes" id="UP000192674">
    <property type="component" value="Unassembled WGS sequence"/>
</dbReference>
<dbReference type="EMBL" id="FWXV01000007">
    <property type="protein sequence ID" value="SMD21660.1"/>
    <property type="molecule type" value="Genomic_DNA"/>
</dbReference>
<evidence type="ECO:0000313" key="4">
    <source>
        <dbReference type="EMBL" id="SMD21660.1"/>
    </source>
</evidence>
<name>A0A1Y5XY09_KIBAR</name>
<dbReference type="AlphaFoldDB" id="A0A1Y5XY09"/>
<gene>
    <name evidence="4" type="ORF">SAMN05661093_06943</name>
</gene>
<dbReference type="InterPro" id="IPR041698">
    <property type="entry name" value="Methyltransf_25"/>
</dbReference>
<dbReference type="InterPro" id="IPR029063">
    <property type="entry name" value="SAM-dependent_MTases_sf"/>
</dbReference>
<dbReference type="PANTHER" id="PTHR43861">
    <property type="entry name" value="TRANS-ACONITATE 2-METHYLTRANSFERASE-RELATED"/>
    <property type="match status" value="1"/>
</dbReference>
<dbReference type="GO" id="GO:0032259">
    <property type="term" value="P:methylation"/>
    <property type="evidence" value="ECO:0007669"/>
    <property type="project" value="UniProtKB-KW"/>
</dbReference>
<feature type="domain" description="Methyltransferase" evidence="3">
    <location>
        <begin position="65"/>
        <end position="159"/>
    </location>
</feature>
<keyword evidence="1 4" id="KW-0489">Methyltransferase</keyword>
<keyword evidence="2" id="KW-0808">Transferase</keyword>
<accession>A0A1Y5XY09</accession>
<organism evidence="4 5">
    <name type="scientific">Kibdelosporangium aridum</name>
    <dbReference type="NCBI Taxonomy" id="2030"/>
    <lineage>
        <taxon>Bacteria</taxon>
        <taxon>Bacillati</taxon>
        <taxon>Actinomycetota</taxon>
        <taxon>Actinomycetes</taxon>
        <taxon>Pseudonocardiales</taxon>
        <taxon>Pseudonocardiaceae</taxon>
        <taxon>Kibdelosporangium</taxon>
    </lineage>
</organism>
<dbReference type="Gene3D" id="3.40.50.150">
    <property type="entry name" value="Vaccinia Virus protein VP39"/>
    <property type="match status" value="1"/>
</dbReference>
<protein>
    <submittedName>
        <fullName evidence="4">Ubiquinone/menaquinone biosynthesis C-methylase UbiE</fullName>
    </submittedName>
</protein>
<dbReference type="CDD" id="cd02440">
    <property type="entry name" value="AdoMet_MTases"/>
    <property type="match status" value="1"/>
</dbReference>
<reference evidence="4 5" key="1">
    <citation type="submission" date="2017-04" db="EMBL/GenBank/DDBJ databases">
        <authorList>
            <person name="Afonso C.L."/>
            <person name="Miller P.J."/>
            <person name="Scott M.A."/>
            <person name="Spackman E."/>
            <person name="Goraichik I."/>
            <person name="Dimitrov K.M."/>
            <person name="Suarez D.L."/>
            <person name="Swayne D.E."/>
        </authorList>
    </citation>
    <scope>NUCLEOTIDE SEQUENCE [LARGE SCALE GENOMIC DNA]</scope>
    <source>
        <strain evidence="4 5">DSM 43828</strain>
    </source>
</reference>
<sequence length="244" mass="27797">MSFDEVRRDWTTLGEQDPLWAVHVAPDKRGGKWDIDQFLELGRTDVAKARDWLARWDLPVTWKRVLDFGCGAGRLSQALAEHADEVTGVDISEPMLETARTLDRSGGKCRFVHNDSPDLRQFDDGHFDLVYTELVLQHLPAELIDTYLAEFMRVLNSGGIGVLQCTTRPLWTLKGALWRFAPYRLLALGQRIVLRYPAPMRMTAVSPEHFKRVIAAHGGEVVDSMSEDIPEAHWQSTRYVVRKV</sequence>
<dbReference type="SUPFAM" id="SSF53335">
    <property type="entry name" value="S-adenosyl-L-methionine-dependent methyltransferases"/>
    <property type="match status" value="1"/>
</dbReference>
<dbReference type="PANTHER" id="PTHR43861:SF1">
    <property type="entry name" value="TRANS-ACONITATE 2-METHYLTRANSFERASE"/>
    <property type="match status" value="1"/>
</dbReference>
<keyword evidence="4" id="KW-0830">Ubiquinone</keyword>
<dbReference type="RefSeq" id="WP_084431185.1">
    <property type="nucleotide sequence ID" value="NZ_FWXV01000007.1"/>
</dbReference>
<evidence type="ECO:0000259" key="3">
    <source>
        <dbReference type="Pfam" id="PF13649"/>
    </source>
</evidence>
<evidence type="ECO:0000256" key="1">
    <source>
        <dbReference type="ARBA" id="ARBA00022603"/>
    </source>
</evidence>
<dbReference type="OrthoDB" id="1853779at2"/>
<dbReference type="GO" id="GO:0008168">
    <property type="term" value="F:methyltransferase activity"/>
    <property type="evidence" value="ECO:0007669"/>
    <property type="project" value="UniProtKB-KW"/>
</dbReference>
<keyword evidence="5" id="KW-1185">Reference proteome</keyword>
<evidence type="ECO:0000256" key="2">
    <source>
        <dbReference type="ARBA" id="ARBA00022679"/>
    </source>
</evidence>
<proteinExistence type="predicted"/>
<evidence type="ECO:0000313" key="5">
    <source>
        <dbReference type="Proteomes" id="UP000192674"/>
    </source>
</evidence>